<reference evidence="3 4" key="1">
    <citation type="journal article" date="2014" name="PLoS Genet.">
        <title>Analysis of the Phlebiopsis gigantea genome, transcriptome and secretome provides insight into its pioneer colonization strategies of wood.</title>
        <authorList>
            <person name="Hori C."/>
            <person name="Ishida T."/>
            <person name="Igarashi K."/>
            <person name="Samejima M."/>
            <person name="Suzuki H."/>
            <person name="Master E."/>
            <person name="Ferreira P."/>
            <person name="Ruiz-Duenas F.J."/>
            <person name="Held B."/>
            <person name="Canessa P."/>
            <person name="Larrondo L.F."/>
            <person name="Schmoll M."/>
            <person name="Druzhinina I.S."/>
            <person name="Kubicek C.P."/>
            <person name="Gaskell J.A."/>
            <person name="Kersten P."/>
            <person name="St John F."/>
            <person name="Glasner J."/>
            <person name="Sabat G."/>
            <person name="Splinter BonDurant S."/>
            <person name="Syed K."/>
            <person name="Yadav J."/>
            <person name="Mgbeahuruike A.C."/>
            <person name="Kovalchuk A."/>
            <person name="Asiegbu F.O."/>
            <person name="Lackner G."/>
            <person name="Hoffmeister D."/>
            <person name="Rencoret J."/>
            <person name="Gutierrez A."/>
            <person name="Sun H."/>
            <person name="Lindquist E."/>
            <person name="Barry K."/>
            <person name="Riley R."/>
            <person name="Grigoriev I.V."/>
            <person name="Henrissat B."/>
            <person name="Kues U."/>
            <person name="Berka R.M."/>
            <person name="Martinez A.T."/>
            <person name="Covert S.F."/>
            <person name="Blanchette R.A."/>
            <person name="Cullen D."/>
        </authorList>
    </citation>
    <scope>NUCLEOTIDE SEQUENCE [LARGE SCALE GENOMIC DNA]</scope>
    <source>
        <strain evidence="3 4">11061_1 CR5-6</strain>
    </source>
</reference>
<gene>
    <name evidence="3" type="ORF">PHLGIDRAFT_114552</name>
</gene>
<dbReference type="STRING" id="745531.A0A0C3SF40"/>
<dbReference type="GO" id="GO:0005737">
    <property type="term" value="C:cytoplasm"/>
    <property type="evidence" value="ECO:0007669"/>
    <property type="project" value="TreeGrafter"/>
</dbReference>
<feature type="region of interest" description="Disordered" evidence="2">
    <location>
        <begin position="181"/>
        <end position="269"/>
    </location>
</feature>
<evidence type="ECO:0000313" key="4">
    <source>
        <dbReference type="Proteomes" id="UP000053257"/>
    </source>
</evidence>
<dbReference type="InterPro" id="IPR036249">
    <property type="entry name" value="Thioredoxin-like_sf"/>
</dbReference>
<comment type="similarity">
    <text evidence="1">Belongs to the SH3BGR family.</text>
</comment>
<accession>A0A0C3SF40</accession>
<dbReference type="HOGENOM" id="CLU_075375_0_0_1"/>
<sequence>MTPPPIQVFLTTIASQVTLRQRQGTSSQHSALWVKKIPFTSYDLASDEDAKKLWKRKAPRDKQQLPGLLVGGEFPGDFTAFEEAVEFKELDQFLRRNEDYKPFEDEAPLLRAQPIGVPGAYSPLQMYPKHAPSRSPSPSPLKLKEKEKSEINSGETLAEFGLANVSVSEDELRALVEELGLGGDEASDLVKGLAGPTTEVTDGAKVAPSRAEDTGSAKTVPSKTEGGEIDDVKSKSSAKDAVKENANEESGSEQKPAVVKVLPPDDATS</sequence>
<dbReference type="SUPFAM" id="SSF52833">
    <property type="entry name" value="Thioredoxin-like"/>
    <property type="match status" value="1"/>
</dbReference>
<dbReference type="AlphaFoldDB" id="A0A0C3SF40"/>
<dbReference type="InterPro" id="IPR006993">
    <property type="entry name" value="Glut_rich_SH3-bd"/>
</dbReference>
<name>A0A0C3SF40_PHLG1</name>
<dbReference type="InterPro" id="IPR051033">
    <property type="entry name" value="SH3BGR"/>
</dbReference>
<evidence type="ECO:0000313" key="3">
    <source>
        <dbReference type="EMBL" id="KIP11420.1"/>
    </source>
</evidence>
<evidence type="ECO:0008006" key="5">
    <source>
        <dbReference type="Google" id="ProtNLM"/>
    </source>
</evidence>
<dbReference type="PANTHER" id="PTHR12232:SF0">
    <property type="entry name" value="THIOREDOXIN DOMAIN-CONTAINING PROTEIN"/>
    <property type="match status" value="1"/>
</dbReference>
<organism evidence="3 4">
    <name type="scientific">Phlebiopsis gigantea (strain 11061_1 CR5-6)</name>
    <name type="common">White-rot fungus</name>
    <name type="synonym">Peniophora gigantea</name>
    <dbReference type="NCBI Taxonomy" id="745531"/>
    <lineage>
        <taxon>Eukaryota</taxon>
        <taxon>Fungi</taxon>
        <taxon>Dikarya</taxon>
        <taxon>Basidiomycota</taxon>
        <taxon>Agaricomycotina</taxon>
        <taxon>Agaricomycetes</taxon>
        <taxon>Polyporales</taxon>
        <taxon>Phanerochaetaceae</taxon>
        <taxon>Phlebiopsis</taxon>
    </lineage>
</organism>
<dbReference type="PANTHER" id="PTHR12232">
    <property type="entry name" value="SH3 DOMAIN-BINDING GLUTAMIC ACID-RICH-LIKE PROTEIN"/>
    <property type="match status" value="1"/>
</dbReference>
<evidence type="ECO:0000256" key="1">
    <source>
        <dbReference type="ARBA" id="ARBA00007764"/>
    </source>
</evidence>
<feature type="region of interest" description="Disordered" evidence="2">
    <location>
        <begin position="121"/>
        <end position="158"/>
    </location>
</feature>
<dbReference type="EMBL" id="KN840446">
    <property type="protein sequence ID" value="KIP11420.1"/>
    <property type="molecule type" value="Genomic_DNA"/>
</dbReference>
<protein>
    <recommendedName>
        <fullName evidence="5">SH3 domain-containing protein</fullName>
    </recommendedName>
</protein>
<dbReference type="Pfam" id="PF04908">
    <property type="entry name" value="SH3BGR"/>
    <property type="match status" value="1"/>
</dbReference>
<dbReference type="OrthoDB" id="9932926at2759"/>
<proteinExistence type="inferred from homology"/>
<dbReference type="Gene3D" id="3.40.30.10">
    <property type="entry name" value="Glutaredoxin"/>
    <property type="match status" value="1"/>
</dbReference>
<keyword evidence="4" id="KW-1185">Reference proteome</keyword>
<dbReference type="Proteomes" id="UP000053257">
    <property type="component" value="Unassembled WGS sequence"/>
</dbReference>
<feature type="compositionally biased region" description="Basic and acidic residues" evidence="2">
    <location>
        <begin position="230"/>
        <end position="246"/>
    </location>
</feature>
<evidence type="ECO:0000256" key="2">
    <source>
        <dbReference type="SAM" id="MobiDB-lite"/>
    </source>
</evidence>